<dbReference type="AlphaFoldDB" id="A0AA42DLC0"/>
<dbReference type="Proteomes" id="UP001169242">
    <property type="component" value="Unassembled WGS sequence"/>
</dbReference>
<dbReference type="Pfam" id="PF13539">
    <property type="entry name" value="Peptidase_M15_4"/>
    <property type="match status" value="1"/>
</dbReference>
<name>A0AA42DLC0_9FIRM</name>
<accession>A0AA42DLC0</accession>
<dbReference type="GO" id="GO:0008233">
    <property type="term" value="F:peptidase activity"/>
    <property type="evidence" value="ECO:0007669"/>
    <property type="project" value="InterPro"/>
</dbReference>
<dbReference type="InterPro" id="IPR009045">
    <property type="entry name" value="Zn_M74/Hedgehog-like"/>
</dbReference>
<gene>
    <name evidence="2" type="ORF">PBV87_05305</name>
</gene>
<feature type="domain" description="Peptidase M15C" evidence="1">
    <location>
        <begin position="62"/>
        <end position="120"/>
    </location>
</feature>
<protein>
    <submittedName>
        <fullName evidence="2">M15 family metallopeptidase</fullName>
    </submittedName>
</protein>
<organism evidence="2 3">
    <name type="scientific">Holtiella tumoricola</name>
    <dbReference type="NCBI Taxonomy" id="3018743"/>
    <lineage>
        <taxon>Bacteria</taxon>
        <taxon>Bacillati</taxon>
        <taxon>Bacillota</taxon>
        <taxon>Clostridia</taxon>
        <taxon>Lachnospirales</taxon>
        <taxon>Cellulosilyticaceae</taxon>
        <taxon>Holtiella</taxon>
    </lineage>
</organism>
<comment type="caution">
    <text evidence="2">The sequence shown here is derived from an EMBL/GenBank/DDBJ whole genome shotgun (WGS) entry which is preliminary data.</text>
</comment>
<evidence type="ECO:0000259" key="1">
    <source>
        <dbReference type="Pfam" id="PF13539"/>
    </source>
</evidence>
<evidence type="ECO:0000313" key="2">
    <source>
        <dbReference type="EMBL" id="MDA3730917.1"/>
    </source>
</evidence>
<keyword evidence="3" id="KW-1185">Reference proteome</keyword>
<dbReference type="InterPro" id="IPR039561">
    <property type="entry name" value="Peptidase_M15C"/>
</dbReference>
<dbReference type="RefSeq" id="WP_271011428.1">
    <property type="nucleotide sequence ID" value="NZ_JAQIFT010000017.1"/>
</dbReference>
<reference evidence="2" key="1">
    <citation type="journal article" date="2023" name="Int. J. Syst. Evol. Microbiol.">
        <title>&lt;i&gt;Holtiella tumoricola&lt;/i&gt; gen. nov. sp. nov., isolated from a human clinical sample.</title>
        <authorList>
            <person name="Allen-Vercoe E."/>
            <person name="Daigneault M.C."/>
            <person name="Vancuren S.J."/>
            <person name="Cochrane K."/>
            <person name="O'Neal L.L."/>
            <person name="Sankaranarayanan K."/>
            <person name="Lawson P.A."/>
        </authorList>
    </citation>
    <scope>NUCLEOTIDE SEQUENCE</scope>
    <source>
        <strain evidence="2">CC70A</strain>
    </source>
</reference>
<dbReference type="SUPFAM" id="SSF55166">
    <property type="entry name" value="Hedgehog/DD-peptidase"/>
    <property type="match status" value="1"/>
</dbReference>
<dbReference type="EMBL" id="JAQIFT010000017">
    <property type="protein sequence ID" value="MDA3730917.1"/>
    <property type="molecule type" value="Genomic_DNA"/>
</dbReference>
<evidence type="ECO:0000313" key="3">
    <source>
        <dbReference type="Proteomes" id="UP001169242"/>
    </source>
</evidence>
<sequence length="236" mass="27489">MCRDINELHPKVKELAEALLELCKREGLNIKIGETYRTVERQDYLYEQGRTRPGNIVTNARGSSMSSYHQWRLAFDIYQNIKGAEYDSNILKRVGKLGQSIGLEWGGSWSSFSDTPHFQYTFGLSIKDLNLGKKPPEYIPTVEKIDQEYEKAVNTLIEKQIINIKNAWYPQPTVRYTAQLVEKISLELIKLDYDLQIKILNNKGIVIEVEKWKKQEYKEEDIKALIKKVAVYLKKQ</sequence>
<dbReference type="CDD" id="cd14845">
    <property type="entry name" value="L-Ala-D-Glu_peptidase_like"/>
    <property type="match status" value="1"/>
</dbReference>
<proteinExistence type="predicted"/>
<dbReference type="Gene3D" id="3.30.1380.10">
    <property type="match status" value="1"/>
</dbReference>